<protein>
    <submittedName>
        <fullName evidence="5">ATPase subunit of ABC transporter with duplicated ATPase domains</fullName>
    </submittedName>
</protein>
<evidence type="ECO:0000313" key="6">
    <source>
        <dbReference type="Proteomes" id="UP000294558"/>
    </source>
</evidence>
<evidence type="ECO:0000259" key="4">
    <source>
        <dbReference type="PROSITE" id="PS50893"/>
    </source>
</evidence>
<keyword evidence="3" id="KW-0067">ATP-binding</keyword>
<organism evidence="5 6">
    <name type="scientific">Ilumatobacter fluminis</name>
    <dbReference type="NCBI Taxonomy" id="467091"/>
    <lineage>
        <taxon>Bacteria</taxon>
        <taxon>Bacillati</taxon>
        <taxon>Actinomycetota</taxon>
        <taxon>Acidimicrobiia</taxon>
        <taxon>Acidimicrobiales</taxon>
        <taxon>Ilumatobacteraceae</taxon>
        <taxon>Ilumatobacter</taxon>
    </lineage>
</organism>
<reference evidence="5 6" key="1">
    <citation type="submission" date="2019-03" db="EMBL/GenBank/DDBJ databases">
        <title>Sequencing the genomes of 1000 actinobacteria strains.</title>
        <authorList>
            <person name="Klenk H.-P."/>
        </authorList>
    </citation>
    <scope>NUCLEOTIDE SEQUENCE [LARGE SCALE GENOMIC DNA]</scope>
    <source>
        <strain evidence="5 6">DSM 18936</strain>
    </source>
</reference>
<accession>A0A4R7I3P1</accession>
<name>A0A4R7I3P1_9ACTN</name>
<dbReference type="AlphaFoldDB" id="A0A4R7I3P1"/>
<dbReference type="PANTHER" id="PTHR19211">
    <property type="entry name" value="ATP-BINDING TRANSPORT PROTEIN-RELATED"/>
    <property type="match status" value="1"/>
</dbReference>
<dbReference type="InterPro" id="IPR050611">
    <property type="entry name" value="ABCF"/>
</dbReference>
<dbReference type="Gene3D" id="3.40.50.300">
    <property type="entry name" value="P-loop containing nucleotide triphosphate hydrolases"/>
    <property type="match status" value="2"/>
</dbReference>
<evidence type="ECO:0000313" key="5">
    <source>
        <dbReference type="EMBL" id="TDT17864.1"/>
    </source>
</evidence>
<dbReference type="Pfam" id="PF00005">
    <property type="entry name" value="ABC_tran"/>
    <property type="match status" value="2"/>
</dbReference>
<keyword evidence="2" id="KW-0547">Nucleotide-binding</keyword>
<dbReference type="PROSITE" id="PS50893">
    <property type="entry name" value="ABC_TRANSPORTER_2"/>
    <property type="match status" value="1"/>
</dbReference>
<keyword evidence="6" id="KW-1185">Reference proteome</keyword>
<dbReference type="InterPro" id="IPR003593">
    <property type="entry name" value="AAA+_ATPase"/>
</dbReference>
<evidence type="ECO:0000256" key="1">
    <source>
        <dbReference type="ARBA" id="ARBA00022737"/>
    </source>
</evidence>
<comment type="caution">
    <text evidence="5">The sequence shown here is derived from an EMBL/GenBank/DDBJ whole genome shotgun (WGS) entry which is preliminary data.</text>
</comment>
<keyword evidence="1" id="KW-0677">Repeat</keyword>
<dbReference type="OrthoDB" id="5592724at2"/>
<gene>
    <name evidence="5" type="ORF">BDK89_3477</name>
</gene>
<dbReference type="SMART" id="SM00382">
    <property type="entry name" value="AAA"/>
    <property type="match status" value="2"/>
</dbReference>
<dbReference type="SUPFAM" id="SSF52540">
    <property type="entry name" value="P-loop containing nucleoside triphosphate hydrolases"/>
    <property type="match status" value="2"/>
</dbReference>
<dbReference type="GO" id="GO:0016887">
    <property type="term" value="F:ATP hydrolysis activity"/>
    <property type="evidence" value="ECO:0007669"/>
    <property type="project" value="InterPro"/>
</dbReference>
<dbReference type="GO" id="GO:0005524">
    <property type="term" value="F:ATP binding"/>
    <property type="evidence" value="ECO:0007669"/>
    <property type="project" value="UniProtKB-KW"/>
</dbReference>
<feature type="domain" description="ABC transporter" evidence="4">
    <location>
        <begin position="4"/>
        <end position="258"/>
    </location>
</feature>
<dbReference type="CDD" id="cd03221">
    <property type="entry name" value="ABCF_EF-3"/>
    <property type="match status" value="2"/>
</dbReference>
<dbReference type="PANTHER" id="PTHR19211:SF69">
    <property type="entry name" value="ATP-BINDING PROTEIN UUP"/>
    <property type="match status" value="1"/>
</dbReference>
<evidence type="ECO:0000256" key="2">
    <source>
        <dbReference type="ARBA" id="ARBA00022741"/>
    </source>
</evidence>
<proteinExistence type="predicted"/>
<dbReference type="EMBL" id="SOAU01000001">
    <property type="protein sequence ID" value="TDT17864.1"/>
    <property type="molecule type" value="Genomic_DNA"/>
</dbReference>
<evidence type="ECO:0000256" key="3">
    <source>
        <dbReference type="ARBA" id="ARBA00022840"/>
    </source>
</evidence>
<dbReference type="InterPro" id="IPR003439">
    <property type="entry name" value="ABC_transporter-like_ATP-bd"/>
</dbReference>
<dbReference type="Proteomes" id="UP000294558">
    <property type="component" value="Unassembled WGS sequence"/>
</dbReference>
<sequence>MGSIRVDAVGWRLPSGDELFRDVSFSVGAGERVALIGANGVGKTSLLRTIIGDEKPSDGRVSIDGRLGVMRQLVGMGDTSEGAATDVRGLLLSIAPDRIQSAAARLALAESRLADHPMQYADALAAWGDAGGYDVEVAWDEACGRTLGVDFRDVADRPLRTLSGGEQKRLALEYLFRSENDVLVLDEPDNFLDVPAKRWLERELNATKKAVLFVSHDRELLSASASKIVTIEAFGSWTHGGGFDGYAAAKQAHDEQRARDAALFDRERERLEELVAEMRRRAKISEVFAPRLKAAESRLRQFLESNERPPDVRDQQIDVRLRGARTGKRAVIIEQLELSGLTDAFDAELWYGERVAVLGGNGAGKSHFLRLLAGDEVDHDGSWRLGANVAPGLFHQTHEHPEWVGRTPVEILHDHDVVLGPAMGMLRRYEIHGCAQQPFETMSGGQQARFQILLLEISGATLLLLDEPTDNLDLVSAEALEHGLDRFDGTVIAVTHDRWFLRGFDRYLVFEPDCTVTDHDTLPDPWH</sequence>
<dbReference type="RefSeq" id="WP_133870120.1">
    <property type="nucleotide sequence ID" value="NZ_SOAU01000001.1"/>
</dbReference>
<dbReference type="InterPro" id="IPR027417">
    <property type="entry name" value="P-loop_NTPase"/>
</dbReference>
<dbReference type="FunFam" id="3.40.50.300:FF:000011">
    <property type="entry name" value="Putative ABC transporter ATP-binding component"/>
    <property type="match status" value="1"/>
</dbReference>